<feature type="chain" id="PRO_5039518927" description="Secreted protein" evidence="1">
    <location>
        <begin position="24"/>
        <end position="173"/>
    </location>
</feature>
<keyword evidence="3" id="KW-1185">Reference proteome</keyword>
<feature type="signal peptide" evidence="1">
    <location>
        <begin position="1"/>
        <end position="23"/>
    </location>
</feature>
<gene>
    <name evidence="2" type="ORF">H9627_01845</name>
</gene>
<comment type="caution">
    <text evidence="2">The sequence shown here is derived from an EMBL/GenBank/DDBJ whole genome shotgun (WGS) entry which is preliminary data.</text>
</comment>
<reference evidence="2 3" key="1">
    <citation type="submission" date="2020-08" db="EMBL/GenBank/DDBJ databases">
        <title>A Genomic Blueprint of the Chicken Gut Microbiome.</title>
        <authorList>
            <person name="Gilroy R."/>
            <person name="Ravi A."/>
            <person name="Getino M."/>
            <person name="Pursley I."/>
            <person name="Horton D.L."/>
            <person name="Alikhan N.-F."/>
            <person name="Baker D."/>
            <person name="Gharbi K."/>
            <person name="Hall N."/>
            <person name="Watson M."/>
            <person name="Adriaenssens E.M."/>
            <person name="Foster-Nyarko E."/>
            <person name="Jarju S."/>
            <person name="Secka A."/>
            <person name="Antonio M."/>
            <person name="Oren A."/>
            <person name="Chaudhuri R."/>
            <person name="La Ragione R.M."/>
            <person name="Hildebrand F."/>
            <person name="Pallen M.J."/>
        </authorList>
    </citation>
    <scope>NUCLEOTIDE SEQUENCE [LARGE SCALE GENOMIC DNA]</scope>
    <source>
        <strain evidence="2 3">Sa1YVA5</strain>
    </source>
</reference>
<proteinExistence type="predicted"/>
<dbReference type="PROSITE" id="PS51257">
    <property type="entry name" value="PROKAR_LIPOPROTEIN"/>
    <property type="match status" value="1"/>
</dbReference>
<dbReference type="EMBL" id="JACSPR010000001">
    <property type="protein sequence ID" value="MBD8029081.1"/>
    <property type="molecule type" value="Genomic_DNA"/>
</dbReference>
<protein>
    <recommendedName>
        <fullName evidence="4">Secreted protein</fullName>
    </recommendedName>
</protein>
<evidence type="ECO:0008006" key="4">
    <source>
        <dbReference type="Google" id="ProtNLM"/>
    </source>
</evidence>
<dbReference type="Proteomes" id="UP000650224">
    <property type="component" value="Unassembled WGS sequence"/>
</dbReference>
<evidence type="ECO:0000313" key="2">
    <source>
        <dbReference type="EMBL" id="MBD8029081.1"/>
    </source>
</evidence>
<sequence length="173" mass="18246">MKLRIIPVLAATALLAGCSGDSAGEGGAVTPTESIVVTTSETPTFEPQQVDPVLMDEGEDVAEDPGLNIRVHFQGTGYGTNGGSVIYVAVTNLNEVPLPTDAFERPVLKIVDYDGDLMEIEPIEGDDNIPLDLPLGAGATTNLQWAYNTSNGSLWAAQFQIGNVIFDGNLNNL</sequence>
<organism evidence="2 3">
    <name type="scientific">Corynebacterium gallinarum</name>
    <dbReference type="NCBI Taxonomy" id="2762214"/>
    <lineage>
        <taxon>Bacteria</taxon>
        <taxon>Bacillati</taxon>
        <taxon>Actinomycetota</taxon>
        <taxon>Actinomycetes</taxon>
        <taxon>Mycobacteriales</taxon>
        <taxon>Corynebacteriaceae</taxon>
        <taxon>Corynebacterium</taxon>
    </lineage>
</organism>
<accession>A0A8I0HCG4</accession>
<dbReference type="AlphaFoldDB" id="A0A8I0HCG4"/>
<keyword evidence="1" id="KW-0732">Signal</keyword>
<name>A0A8I0HCG4_9CORY</name>
<evidence type="ECO:0000256" key="1">
    <source>
        <dbReference type="SAM" id="SignalP"/>
    </source>
</evidence>
<evidence type="ECO:0000313" key="3">
    <source>
        <dbReference type="Proteomes" id="UP000650224"/>
    </source>
</evidence>